<evidence type="ECO:0000256" key="11">
    <source>
        <dbReference type="ARBA" id="ARBA00093425"/>
    </source>
</evidence>
<evidence type="ECO:0000256" key="6">
    <source>
        <dbReference type="ARBA" id="ARBA00022695"/>
    </source>
</evidence>
<evidence type="ECO:0000256" key="10">
    <source>
        <dbReference type="ARBA" id="ARBA00023128"/>
    </source>
</evidence>
<dbReference type="Pfam" id="PF01467">
    <property type="entry name" value="CTP_transf_like"/>
    <property type="match status" value="1"/>
</dbReference>
<evidence type="ECO:0000256" key="12">
    <source>
        <dbReference type="RuleBase" id="RU362021"/>
    </source>
</evidence>
<evidence type="ECO:0000313" key="15">
    <source>
        <dbReference type="Proteomes" id="UP001177023"/>
    </source>
</evidence>
<comment type="subunit">
    <text evidence="3">Homotetramer.</text>
</comment>
<evidence type="ECO:0000256" key="5">
    <source>
        <dbReference type="ARBA" id="ARBA00022679"/>
    </source>
</evidence>
<evidence type="ECO:0000256" key="8">
    <source>
        <dbReference type="ARBA" id="ARBA00022840"/>
    </source>
</evidence>
<evidence type="ECO:0000256" key="1">
    <source>
        <dbReference type="ARBA" id="ARBA00001946"/>
    </source>
</evidence>
<proteinExistence type="inferred from homology"/>
<comment type="subcellular location">
    <subcellularLocation>
        <location evidence="2">Mitochondrion</location>
    </subcellularLocation>
</comment>
<evidence type="ECO:0000256" key="9">
    <source>
        <dbReference type="ARBA" id="ARBA00023027"/>
    </source>
</evidence>
<dbReference type="InterPro" id="IPR004821">
    <property type="entry name" value="Cyt_trans-like"/>
</dbReference>
<dbReference type="SUPFAM" id="SSF52374">
    <property type="entry name" value="Nucleotidylyl transferase"/>
    <property type="match status" value="1"/>
</dbReference>
<comment type="cofactor">
    <cofactor evidence="1">
        <name>Mg(2+)</name>
        <dbReference type="ChEBI" id="CHEBI:18420"/>
    </cofactor>
</comment>
<evidence type="ECO:0000256" key="2">
    <source>
        <dbReference type="ARBA" id="ARBA00004173"/>
    </source>
</evidence>
<dbReference type="GO" id="GO:0005524">
    <property type="term" value="F:ATP binding"/>
    <property type="evidence" value="ECO:0007669"/>
    <property type="project" value="UniProtKB-KW"/>
</dbReference>
<comment type="function">
    <text evidence="11">Catalyzes the formation of NAD(+) from nicotinamide mononucleotide (NMN) and ATP. Can also use the deamidated form; nicotinic acid mononucleotide (NaMN) as substrate with the same efficiency. Can use triazofurin monophosphate (TrMP) as substrate. Can also use GTP and ITP as nucleotide donors. Also catalyzes the reverse reaction, i.e. the pyrophosphorolytic cleavage of NAD(+). For the pyrophosphorolytic activity, can use NAD(+), NADH, NaAD, nicotinic acid adenine dinucleotide phosphate (NHD), nicotinamide guanine dinucleotide (NGD) as substrates. Fails to cleave phosphorylated dinucleotides NADP(+), NADPH and NaADP(+). Protects against axonal degeneration following injury. May be involved in the maintenance of axonal integrity. Also functions as a stress-response chaperone protein that prevents toxic aggregation of proteins; this function may be independent of its NAD(+) synthesis activity.</text>
</comment>
<keyword evidence="4 12" id="KW-0662">Pyridine nucleotide biosynthesis</keyword>
<keyword evidence="5 12" id="KW-0808">Transferase</keyword>
<evidence type="ECO:0000313" key="14">
    <source>
        <dbReference type="EMBL" id="CAJ0568081.1"/>
    </source>
</evidence>
<evidence type="ECO:0000256" key="3">
    <source>
        <dbReference type="ARBA" id="ARBA00011881"/>
    </source>
</evidence>
<dbReference type="GO" id="GO:0009435">
    <property type="term" value="P:NAD+ biosynthetic process"/>
    <property type="evidence" value="ECO:0007669"/>
    <property type="project" value="InterPro"/>
</dbReference>
<name>A0AA36CGS0_9BILA</name>
<dbReference type="InterPro" id="IPR051182">
    <property type="entry name" value="Euk_NMN_adenylyltrnsfrase"/>
</dbReference>
<dbReference type="GO" id="GO:0005759">
    <property type="term" value="C:mitochondrial matrix"/>
    <property type="evidence" value="ECO:0007669"/>
    <property type="project" value="UniProtKB-ARBA"/>
</dbReference>
<evidence type="ECO:0000256" key="7">
    <source>
        <dbReference type="ARBA" id="ARBA00022741"/>
    </source>
</evidence>
<dbReference type="EC" id="2.7.7.1" evidence="12"/>
<protein>
    <recommendedName>
        <fullName evidence="12">Nicotinamide-nucleotide adenylyltransferase</fullName>
        <ecNumber evidence="12">2.7.7.1</ecNumber>
        <ecNumber evidence="12">2.7.7.18</ecNumber>
    </recommendedName>
</protein>
<reference evidence="14" key="1">
    <citation type="submission" date="2023-06" db="EMBL/GenBank/DDBJ databases">
        <authorList>
            <person name="Delattre M."/>
        </authorList>
    </citation>
    <scope>NUCLEOTIDE SEQUENCE</scope>
    <source>
        <strain evidence="14">AF72</strain>
    </source>
</reference>
<keyword evidence="9 12" id="KW-0520">NAD</keyword>
<evidence type="ECO:0000259" key="13">
    <source>
        <dbReference type="Pfam" id="PF01467"/>
    </source>
</evidence>
<feature type="domain" description="Cytidyltransferase-like" evidence="13">
    <location>
        <begin position="18"/>
        <end position="203"/>
    </location>
</feature>
<keyword evidence="6 12" id="KW-0548">Nucleotidyltransferase</keyword>
<comment type="similarity">
    <text evidence="12">Belongs to the eukaryotic NMN adenylyltransferase family.</text>
</comment>
<keyword evidence="15" id="KW-1185">Reference proteome</keyword>
<dbReference type="PANTHER" id="PTHR12039:SF0">
    <property type="entry name" value="NICOTINAMIDE-NUCLEOTIDE ADENYLYLTRANSFERASE"/>
    <property type="match status" value="1"/>
</dbReference>
<organism evidence="14 15">
    <name type="scientific">Mesorhabditis spiculigera</name>
    <dbReference type="NCBI Taxonomy" id="96644"/>
    <lineage>
        <taxon>Eukaryota</taxon>
        <taxon>Metazoa</taxon>
        <taxon>Ecdysozoa</taxon>
        <taxon>Nematoda</taxon>
        <taxon>Chromadorea</taxon>
        <taxon>Rhabditida</taxon>
        <taxon>Rhabditina</taxon>
        <taxon>Rhabditomorpha</taxon>
        <taxon>Rhabditoidea</taxon>
        <taxon>Rhabditidae</taxon>
        <taxon>Mesorhabditinae</taxon>
        <taxon>Mesorhabditis</taxon>
    </lineage>
</organism>
<keyword evidence="10" id="KW-0496">Mitochondrion</keyword>
<comment type="catalytic activity">
    <reaction evidence="12">
        <text>nicotinate beta-D-ribonucleotide + ATP + H(+) = deamido-NAD(+) + diphosphate</text>
        <dbReference type="Rhea" id="RHEA:22860"/>
        <dbReference type="ChEBI" id="CHEBI:15378"/>
        <dbReference type="ChEBI" id="CHEBI:30616"/>
        <dbReference type="ChEBI" id="CHEBI:33019"/>
        <dbReference type="ChEBI" id="CHEBI:57502"/>
        <dbReference type="ChEBI" id="CHEBI:58437"/>
        <dbReference type="EC" id="2.7.7.18"/>
    </reaction>
</comment>
<keyword evidence="7 12" id="KW-0547">Nucleotide-binding</keyword>
<dbReference type="AlphaFoldDB" id="A0AA36CGS0"/>
<gene>
    <name evidence="14" type="ORF">MSPICULIGERA_LOCUS6608</name>
</gene>
<sequence>MAAREWLQSGTKVVLLGVGSFNPPTIMHLRMFELARNHLEKVFGCTVVEGIISPVADNYAKKNLASAIHRVEMARLAASTSDWIHADSWESSQKTWTRTLQVLKYHQDVARERHGEATRLMLVSGGDLVDSFPKILENGENLWHPNDISAIINDYGLIIVTRGLSNPRETLGNLTFLKETAERAQIISDEVCPCDVSSTRVRSAIQDGRSIKYAVLDPIIAYIQQHGLYR</sequence>
<keyword evidence="8 12" id="KW-0067">ATP-binding</keyword>
<dbReference type="GO" id="GO:0004515">
    <property type="term" value="F:nicotinate-nucleotide adenylyltransferase activity"/>
    <property type="evidence" value="ECO:0007669"/>
    <property type="project" value="UniProtKB-EC"/>
</dbReference>
<dbReference type="EMBL" id="CATQJA010001656">
    <property type="protein sequence ID" value="CAJ0568081.1"/>
    <property type="molecule type" value="Genomic_DNA"/>
</dbReference>
<dbReference type="GO" id="GO:0000309">
    <property type="term" value="F:nicotinamide-nucleotide adenylyltransferase activity"/>
    <property type="evidence" value="ECO:0007669"/>
    <property type="project" value="UniProtKB-EC"/>
</dbReference>
<comment type="pathway">
    <text evidence="12">Cofactor biosynthesis; NAD(+) biosynthesis; NAD(+) from nicotinamide D-ribonucleotide: step 1/1.</text>
</comment>
<comment type="catalytic activity">
    <reaction evidence="12">
        <text>beta-nicotinamide D-ribonucleotide + ATP + H(+) = diphosphate + NAD(+)</text>
        <dbReference type="Rhea" id="RHEA:21360"/>
        <dbReference type="ChEBI" id="CHEBI:14649"/>
        <dbReference type="ChEBI" id="CHEBI:15378"/>
        <dbReference type="ChEBI" id="CHEBI:30616"/>
        <dbReference type="ChEBI" id="CHEBI:33019"/>
        <dbReference type="ChEBI" id="CHEBI:57540"/>
        <dbReference type="EC" id="2.7.7.1"/>
    </reaction>
</comment>
<evidence type="ECO:0000256" key="4">
    <source>
        <dbReference type="ARBA" id="ARBA00022642"/>
    </source>
</evidence>
<dbReference type="Gene3D" id="3.40.50.620">
    <property type="entry name" value="HUPs"/>
    <property type="match status" value="1"/>
</dbReference>
<dbReference type="FunFam" id="3.40.50.620:FF:000221">
    <property type="entry name" value="Nicotinamide/nicotinic acid mononucleotide adenylyltransferase 3"/>
    <property type="match status" value="1"/>
</dbReference>
<feature type="non-terminal residue" evidence="14">
    <location>
        <position position="1"/>
    </location>
</feature>
<dbReference type="EC" id="2.7.7.18" evidence="12"/>
<dbReference type="Proteomes" id="UP001177023">
    <property type="component" value="Unassembled WGS sequence"/>
</dbReference>
<dbReference type="PANTHER" id="PTHR12039">
    <property type="entry name" value="NICOTINAMIDE MONONUCLEOTIDE ADENYLYLTRANSFERASE"/>
    <property type="match status" value="1"/>
</dbReference>
<dbReference type="InterPro" id="IPR014729">
    <property type="entry name" value="Rossmann-like_a/b/a_fold"/>
</dbReference>
<accession>A0AA36CGS0</accession>
<comment type="caution">
    <text evidence="14">The sequence shown here is derived from an EMBL/GenBank/DDBJ whole genome shotgun (WGS) entry which is preliminary data.</text>
</comment>
<dbReference type="InterPro" id="IPR005248">
    <property type="entry name" value="NadD/NMNAT"/>
</dbReference>
<dbReference type="NCBIfam" id="TIGR00482">
    <property type="entry name" value="nicotinate (nicotinamide) nucleotide adenylyltransferase"/>
    <property type="match status" value="1"/>
</dbReference>